<dbReference type="Proteomes" id="UP000000674">
    <property type="component" value="Chromosome"/>
</dbReference>
<evidence type="ECO:0000313" key="2">
    <source>
        <dbReference type="Proteomes" id="UP000000674"/>
    </source>
</evidence>
<sequence>MKPIYLILIMLLLSGIASAQLEPDRERFDIEIHPGEVIHKVLTLTNTGEEPVSRIRTTAVGGDAKDMIMIDIPKKAIDPGDDMDVDIFFMAPPETKPGLYTGFFYIFDETAPPALPIAISFNLNVIEKDSYNVGLYINDAKEVSGEVTPDEPVEFDLEVRNTGRFRDLIEVYIPEVPAGWQPRLYDGDEEIDLPYSLALPSGSSHHLTLKVEVNENARSGSMRIVGESQGNRSKNASVTVNLDVGVVVKGYDVRIDIPKQVIVNRSYEGRITLFLENNVRVMVDAISDPSLLIVPSSMVLDIDGKFGSANFTLIATEPSGYAIVFRMVDTNGVPFPPEVVYLEAVEPSGLAVITSADPRYMAVASLLSGNNTTVPVIQVEDRVSKDIMDMLLPYSDVIILGSESEVSSKIESELSGFNVSRIAGSDLAETSWILADKMWSNQTAVVVSGPSEIDVFRSYQIAKRSGLPLVVCGDELTDSITTSIKSMMAKGLEKAIIASGVSDSVVTSLKVMGLSVEVS</sequence>
<dbReference type="KEGG" id="mtp:Mthe_0183"/>
<dbReference type="STRING" id="349307.Mthe_0183"/>
<proteinExistence type="predicted"/>
<evidence type="ECO:0008006" key="3">
    <source>
        <dbReference type="Google" id="ProtNLM"/>
    </source>
</evidence>
<dbReference type="RefSeq" id="WP_011695381.1">
    <property type="nucleotide sequence ID" value="NC_008553.1"/>
</dbReference>
<evidence type="ECO:0000313" key="1">
    <source>
        <dbReference type="EMBL" id="ABK13982.1"/>
    </source>
</evidence>
<dbReference type="EMBL" id="CP000477">
    <property type="protein sequence ID" value="ABK13982.1"/>
    <property type="molecule type" value="Genomic_DNA"/>
</dbReference>
<dbReference type="HOGENOM" id="CLU_524422_0_0_2"/>
<reference evidence="1 2" key="1">
    <citation type="submission" date="2006-10" db="EMBL/GenBank/DDBJ databases">
        <title>Complete sequence of Methanosaeta thermophila PT.</title>
        <authorList>
            <consortium name="US DOE Joint Genome Institute"/>
            <person name="Copeland A."/>
            <person name="Lucas S."/>
            <person name="Lapidus A."/>
            <person name="Barry K."/>
            <person name="Detter J.C."/>
            <person name="Glavina del Rio T."/>
            <person name="Hammon N."/>
            <person name="Israni S."/>
            <person name="Pitluck S."/>
            <person name="Chain P."/>
            <person name="Malfatti S."/>
            <person name="Shin M."/>
            <person name="Vergez L."/>
            <person name="Schmutz J."/>
            <person name="Larimer F."/>
            <person name="Land M."/>
            <person name="Hauser L."/>
            <person name="Kyrpides N."/>
            <person name="Kim E."/>
            <person name="Smith K.S."/>
            <person name="Ingram-Smith C."/>
            <person name="Richardson P."/>
        </authorList>
    </citation>
    <scope>NUCLEOTIDE SEQUENCE [LARGE SCALE GENOMIC DNA]</scope>
    <source>
        <strain evidence="2">DSM 6194 / JCM 14653 / NBRC 101360 / PT</strain>
    </source>
</reference>
<keyword evidence="2" id="KW-1185">Reference proteome</keyword>
<accession>A0B5K8</accession>
<dbReference type="AlphaFoldDB" id="A0B5K8"/>
<organism evidence="1 2">
    <name type="scientific">Methanothrix thermoacetophila (strain DSM 6194 / JCM 14653 / NBRC 101360 / PT)</name>
    <name type="common">Methanosaeta thermophila</name>
    <dbReference type="NCBI Taxonomy" id="349307"/>
    <lineage>
        <taxon>Archaea</taxon>
        <taxon>Methanobacteriati</taxon>
        <taxon>Methanobacteriota</taxon>
        <taxon>Stenosarchaea group</taxon>
        <taxon>Methanomicrobia</taxon>
        <taxon>Methanotrichales</taxon>
        <taxon>Methanotrichaceae</taxon>
        <taxon>Methanothrix</taxon>
    </lineage>
</organism>
<name>A0B5K8_METTP</name>
<protein>
    <recommendedName>
        <fullName evidence="3">Cell wall binding repeat 2-containing protein</fullName>
    </recommendedName>
</protein>
<dbReference type="GeneID" id="4462750"/>
<gene>
    <name evidence="1" type="ordered locus">Mthe_0183</name>
</gene>
<dbReference type="OrthoDB" id="148340at2157"/>